<keyword evidence="2" id="KW-1185">Reference proteome</keyword>
<evidence type="ECO:0000313" key="2">
    <source>
        <dbReference type="Proteomes" id="UP000002620"/>
    </source>
</evidence>
<dbReference type="Proteomes" id="UP000002620">
    <property type="component" value="Chromosome"/>
</dbReference>
<dbReference type="HOGENOM" id="CLU_1064125_0_0_9"/>
<sequence length="261" mass="30163">MLYARAITLRNCGRFTVVASDFGSDYRTHTHVTSEALYASLTRGATWRPRLINLRDDSYAFTRDYDVASMPVWFLPGVFVAEGSYRLPAAYLDTSAFNVVHEFYPSTSQSYVFKNDSLEEKDRVYYVPTYGTIQAIKPNQQLITYGLSTRPELLEDFAEGQTFLLGKKRTMFQIVKLSEVVEGSSRQGKCATSWLELYSNYLHYWKLFESFEILAVTLRYVILRGTTQEKVSYVEFAFSDARLCIPDFYLEFLEQEGFLCQ</sequence>
<organism evidence="1 2">
    <name type="scientific">Ammonifex degensii (strain DSM 10501 / KC4)</name>
    <dbReference type="NCBI Taxonomy" id="429009"/>
    <lineage>
        <taxon>Bacteria</taxon>
        <taxon>Bacillati</taxon>
        <taxon>Bacillota</taxon>
        <taxon>Clostridia</taxon>
        <taxon>Thermoanaerobacterales</taxon>
        <taxon>Thermoanaerobacteraceae</taxon>
        <taxon>Ammonifex</taxon>
    </lineage>
</organism>
<dbReference type="STRING" id="429009.Adeg_1772"/>
<protein>
    <submittedName>
        <fullName evidence="1">Uncharacterized protein</fullName>
    </submittedName>
</protein>
<dbReference type="RefSeq" id="WP_015739738.1">
    <property type="nucleotide sequence ID" value="NC_013385.1"/>
</dbReference>
<accession>C9R982</accession>
<dbReference type="OrthoDB" id="1721378at2"/>
<reference evidence="1 2" key="1">
    <citation type="submission" date="2009-10" db="EMBL/GenBank/DDBJ databases">
        <title>Complete sequence of chromosome of Ammonifex degensii KC4.</title>
        <authorList>
            <consortium name="US DOE Joint Genome Institute"/>
            <person name="Kerfeld C."/>
            <person name="Goodner B."/>
            <person name="Huber H."/>
            <person name="Stetter K."/>
            <person name="Lucas S."/>
            <person name="Copeland A."/>
            <person name="Lapidus A."/>
            <person name="Glavina del Rio T."/>
            <person name="Dalin E."/>
            <person name="Tice H."/>
            <person name="Bruce D."/>
            <person name="Goodwin L."/>
            <person name="Pitluck S."/>
            <person name="Saunders E."/>
            <person name="Brettin T."/>
            <person name="Detter J.C."/>
            <person name="Han C."/>
            <person name="Larimer F."/>
            <person name="Land M."/>
            <person name="Hauser L."/>
            <person name="Kyrpides N."/>
            <person name="Ovchinnikova G."/>
            <person name="Richardson P."/>
        </authorList>
    </citation>
    <scope>NUCLEOTIDE SEQUENCE [LARGE SCALE GENOMIC DNA]</scope>
    <source>
        <strain evidence="2">DSM 10501 / KC4</strain>
    </source>
</reference>
<proteinExistence type="predicted"/>
<name>C9R982_AMMDK</name>
<dbReference type="EMBL" id="CP001785">
    <property type="protein sequence ID" value="ACX52861.1"/>
    <property type="molecule type" value="Genomic_DNA"/>
</dbReference>
<dbReference type="KEGG" id="adg:Adeg_1772"/>
<dbReference type="eggNOG" id="ENOG502Z99Y">
    <property type="taxonomic scope" value="Bacteria"/>
</dbReference>
<dbReference type="AlphaFoldDB" id="C9R982"/>
<evidence type="ECO:0000313" key="1">
    <source>
        <dbReference type="EMBL" id="ACX52861.1"/>
    </source>
</evidence>
<gene>
    <name evidence="1" type="ordered locus">Adeg_1772</name>
</gene>